<dbReference type="PANTHER" id="PTHR10073">
    <property type="entry name" value="DNA MISMATCH REPAIR PROTEIN MLH, PMS, MUTL"/>
    <property type="match status" value="1"/>
</dbReference>
<dbReference type="PANTHER" id="PTHR10073:SF41">
    <property type="entry name" value="MISMATCH REPAIR PROTEIN, PUTATIVE (AFU_ORTHOLOGUE AFUA_8G05820)-RELATED"/>
    <property type="match status" value="1"/>
</dbReference>
<dbReference type="Proteomes" id="UP000008383">
    <property type="component" value="Unassembled WGS sequence"/>
</dbReference>
<proteinExistence type="inferred from homology"/>
<dbReference type="KEGG" id="tve:TRV_06792"/>
<evidence type="ECO:0000313" key="2">
    <source>
        <dbReference type="EMBL" id="EFE38541.1"/>
    </source>
</evidence>
<gene>
    <name evidence="2" type="ORF">TRV_06792</name>
</gene>
<dbReference type="AlphaFoldDB" id="D4DHY5"/>
<evidence type="ECO:0000256" key="1">
    <source>
        <dbReference type="ARBA" id="ARBA00006082"/>
    </source>
</evidence>
<keyword evidence="3" id="KW-1185">Reference proteome</keyword>
<evidence type="ECO:0008006" key="4">
    <source>
        <dbReference type="Google" id="ProtNLM"/>
    </source>
</evidence>
<dbReference type="InterPro" id="IPR038973">
    <property type="entry name" value="MutL/Mlh/Pms-like"/>
</dbReference>
<dbReference type="HOGENOM" id="CLU_004131_3_1_1"/>
<comment type="similarity">
    <text evidence="1">Belongs to the DNA mismatch repair MutL/HexB family.</text>
</comment>
<comment type="caution">
    <text evidence="2">The sequence shown here is derived from an EMBL/GenBank/DDBJ whole genome shotgun (WGS) entry which is preliminary data.</text>
</comment>
<evidence type="ECO:0000313" key="3">
    <source>
        <dbReference type="Proteomes" id="UP000008383"/>
    </source>
</evidence>
<dbReference type="SUPFAM" id="SSF55874">
    <property type="entry name" value="ATPase domain of HSP90 chaperone/DNA topoisomerase II/histidine kinase"/>
    <property type="match status" value="1"/>
</dbReference>
<dbReference type="EMBL" id="ACYE01000389">
    <property type="protein sequence ID" value="EFE38541.1"/>
    <property type="molecule type" value="Genomic_DNA"/>
</dbReference>
<dbReference type="InterPro" id="IPR036890">
    <property type="entry name" value="HATPase_C_sf"/>
</dbReference>
<protein>
    <recommendedName>
        <fullName evidence="4">DNA mismatch repair protein S5 domain-containing protein</fullName>
    </recommendedName>
</protein>
<sequence>MATPDLNSSTSSISPSCDDILISLRSQLNLSPFSIDYDIQFKGNMSIVALEDPAVRAIGSTSALPDSSSVVKELLDNALDAGATSIFIEISLNTLDIIQVKDNGSGILPSDRSLACKQNYTSKIQTTEDLKNVGGRSLGFRGQALASIAEMSDAMYITTRVPEEQVARTVKFGRDGEPIR</sequence>
<dbReference type="RefSeq" id="XP_003019186.1">
    <property type="nucleotide sequence ID" value="XM_003019140.1"/>
</dbReference>
<dbReference type="Gene3D" id="3.30.565.10">
    <property type="entry name" value="Histidine kinase-like ATPase, C-terminal domain"/>
    <property type="match status" value="1"/>
</dbReference>
<dbReference type="GO" id="GO:0016887">
    <property type="term" value="F:ATP hydrolysis activity"/>
    <property type="evidence" value="ECO:0007669"/>
    <property type="project" value="InterPro"/>
</dbReference>
<reference evidence="3" key="1">
    <citation type="journal article" date="2011" name="Genome Biol.">
        <title>Comparative and functional genomics provide insights into the pathogenicity of dermatophytic fungi.</title>
        <authorList>
            <person name="Burmester A."/>
            <person name="Shelest E."/>
            <person name="Gloeckner G."/>
            <person name="Heddergott C."/>
            <person name="Schindler S."/>
            <person name="Staib P."/>
            <person name="Heidel A."/>
            <person name="Felder M."/>
            <person name="Petzold A."/>
            <person name="Szafranski K."/>
            <person name="Feuermann M."/>
            <person name="Pedruzzi I."/>
            <person name="Priebe S."/>
            <person name="Groth M."/>
            <person name="Winkler R."/>
            <person name="Li W."/>
            <person name="Kniemeyer O."/>
            <person name="Schroeckh V."/>
            <person name="Hertweck C."/>
            <person name="Hube B."/>
            <person name="White T.C."/>
            <person name="Platzer M."/>
            <person name="Guthke R."/>
            <person name="Heitman J."/>
            <person name="Woestemeyer J."/>
            <person name="Zipfel P.F."/>
            <person name="Monod M."/>
            <person name="Brakhage A.A."/>
        </authorList>
    </citation>
    <scope>NUCLEOTIDE SEQUENCE [LARGE SCALE GENOMIC DNA]</scope>
    <source>
        <strain evidence="3">HKI 0517</strain>
    </source>
</reference>
<accession>D4DHY5</accession>
<dbReference type="Pfam" id="PF13589">
    <property type="entry name" value="HATPase_c_3"/>
    <property type="match status" value="1"/>
</dbReference>
<dbReference type="GO" id="GO:0140664">
    <property type="term" value="F:ATP-dependent DNA damage sensor activity"/>
    <property type="evidence" value="ECO:0007669"/>
    <property type="project" value="InterPro"/>
</dbReference>
<organism evidence="2 3">
    <name type="scientific">Trichophyton verrucosum (strain HKI 0517)</name>
    <dbReference type="NCBI Taxonomy" id="663202"/>
    <lineage>
        <taxon>Eukaryota</taxon>
        <taxon>Fungi</taxon>
        <taxon>Dikarya</taxon>
        <taxon>Ascomycota</taxon>
        <taxon>Pezizomycotina</taxon>
        <taxon>Eurotiomycetes</taxon>
        <taxon>Eurotiomycetidae</taxon>
        <taxon>Onygenales</taxon>
        <taxon>Arthrodermataceae</taxon>
        <taxon>Trichophyton</taxon>
    </lineage>
</organism>
<dbReference type="GeneID" id="9577189"/>
<dbReference type="GO" id="GO:0032389">
    <property type="term" value="C:MutLalpha complex"/>
    <property type="evidence" value="ECO:0007669"/>
    <property type="project" value="TreeGrafter"/>
</dbReference>
<name>D4DHY5_TRIVH</name>
<dbReference type="GO" id="GO:0006298">
    <property type="term" value="P:mismatch repair"/>
    <property type="evidence" value="ECO:0007669"/>
    <property type="project" value="InterPro"/>
</dbReference>